<comment type="caution">
    <text evidence="2">The sequence shown here is derived from an EMBL/GenBank/DDBJ whole genome shotgun (WGS) entry which is preliminary data.</text>
</comment>
<feature type="region of interest" description="Disordered" evidence="1">
    <location>
        <begin position="111"/>
        <end position="131"/>
    </location>
</feature>
<protein>
    <submittedName>
        <fullName evidence="2">KGK domain-containing protein</fullName>
    </submittedName>
</protein>
<evidence type="ECO:0000313" key="2">
    <source>
        <dbReference type="EMBL" id="MEG3439087.1"/>
    </source>
</evidence>
<reference evidence="2 3" key="1">
    <citation type="submission" date="2024-01" db="EMBL/GenBank/DDBJ databases">
        <title>Genomic insights into the taxonomy and metabolism of the cyanobacterium Pannus brasiliensis CCIBt3594.</title>
        <authorList>
            <person name="Machado M."/>
            <person name="Botero N.B."/>
            <person name="Andreote A.P.D."/>
            <person name="Feitosa A.M.T."/>
            <person name="Popin R."/>
            <person name="Sivonen K."/>
            <person name="Fiore M.F."/>
        </authorList>
    </citation>
    <scope>NUCLEOTIDE SEQUENCE [LARGE SCALE GENOMIC DNA]</scope>
    <source>
        <strain evidence="2 3">CCIBt3594</strain>
    </source>
</reference>
<evidence type="ECO:0000256" key="1">
    <source>
        <dbReference type="SAM" id="MobiDB-lite"/>
    </source>
</evidence>
<dbReference type="InterPro" id="IPR014971">
    <property type="entry name" value="KGK"/>
</dbReference>
<dbReference type="AlphaFoldDB" id="A0AAW9QXQ2"/>
<dbReference type="EMBL" id="JBAFSM010000040">
    <property type="protein sequence ID" value="MEG3439087.1"/>
    <property type="molecule type" value="Genomic_DNA"/>
</dbReference>
<dbReference type="Proteomes" id="UP001328733">
    <property type="component" value="Unassembled WGS sequence"/>
</dbReference>
<accession>A0AAW9QXQ2</accession>
<dbReference type="Pfam" id="PF08872">
    <property type="entry name" value="KGK"/>
    <property type="match status" value="1"/>
</dbReference>
<evidence type="ECO:0000313" key="3">
    <source>
        <dbReference type="Proteomes" id="UP001328733"/>
    </source>
</evidence>
<sequence length="131" mass="14895">MNMFDRGIPLNEDDCIEFENDTTIRLGKLKSALKDLNTIIQDLLAKNGIIVSEKISTTSMIRRRRARNIQESNYTLDLIEEGVPCEILKANSSGWQKGKLKIRVSVEFYPDEPESIEPPPSPLDDIRQSMS</sequence>
<name>A0AAW9QXQ2_9CHRO</name>
<keyword evidence="3" id="KW-1185">Reference proteome</keyword>
<dbReference type="RefSeq" id="WP_332866570.1">
    <property type="nucleotide sequence ID" value="NZ_JBAFSM010000040.1"/>
</dbReference>
<organism evidence="2 3">
    <name type="scientific">Pannus brasiliensis CCIBt3594</name>
    <dbReference type="NCBI Taxonomy" id="1427578"/>
    <lineage>
        <taxon>Bacteria</taxon>
        <taxon>Bacillati</taxon>
        <taxon>Cyanobacteriota</taxon>
        <taxon>Cyanophyceae</taxon>
        <taxon>Oscillatoriophycideae</taxon>
        <taxon>Chroococcales</taxon>
        <taxon>Microcystaceae</taxon>
        <taxon>Pannus</taxon>
    </lineage>
</organism>
<gene>
    <name evidence="2" type="ORF">V0288_18320</name>
</gene>
<proteinExistence type="predicted"/>